<proteinExistence type="predicted"/>
<feature type="transmembrane region" description="Helical" evidence="1">
    <location>
        <begin position="193"/>
        <end position="218"/>
    </location>
</feature>
<accession>A0ABV2QKK8</accession>
<protein>
    <recommendedName>
        <fullName evidence="4">Pr6Pr family membrane protein</fullName>
    </recommendedName>
</protein>
<reference evidence="2 3" key="1">
    <citation type="submission" date="2024-06" db="EMBL/GenBank/DDBJ databases">
        <title>Sorghum-associated microbial communities from plants grown in Nebraska, USA.</title>
        <authorList>
            <person name="Schachtman D."/>
        </authorList>
    </citation>
    <scope>NUCLEOTIDE SEQUENCE [LARGE SCALE GENOMIC DNA]</scope>
    <source>
        <strain evidence="2 3">2857</strain>
    </source>
</reference>
<keyword evidence="1" id="KW-0472">Membrane</keyword>
<keyword evidence="1" id="KW-0812">Transmembrane</keyword>
<evidence type="ECO:0008006" key="4">
    <source>
        <dbReference type="Google" id="ProtNLM"/>
    </source>
</evidence>
<organism evidence="2 3">
    <name type="scientific">Conyzicola nivalis</name>
    <dbReference type="NCBI Taxonomy" id="1477021"/>
    <lineage>
        <taxon>Bacteria</taxon>
        <taxon>Bacillati</taxon>
        <taxon>Actinomycetota</taxon>
        <taxon>Actinomycetes</taxon>
        <taxon>Micrococcales</taxon>
        <taxon>Microbacteriaceae</taxon>
        <taxon>Conyzicola</taxon>
    </lineage>
</organism>
<dbReference type="InterPro" id="IPR049713">
    <property type="entry name" value="Pr6Pr-like"/>
</dbReference>
<evidence type="ECO:0000256" key="1">
    <source>
        <dbReference type="SAM" id="Phobius"/>
    </source>
</evidence>
<dbReference type="NCBIfam" id="NF038065">
    <property type="entry name" value="Pr6Pr"/>
    <property type="match status" value="1"/>
</dbReference>
<dbReference type="Proteomes" id="UP001549257">
    <property type="component" value="Unassembled WGS sequence"/>
</dbReference>
<gene>
    <name evidence="2" type="ORF">ABIE21_001005</name>
</gene>
<name>A0ABV2QKK8_9MICO</name>
<comment type="caution">
    <text evidence="2">The sequence shown here is derived from an EMBL/GenBank/DDBJ whole genome shotgun (WGS) entry which is preliminary data.</text>
</comment>
<evidence type="ECO:0000313" key="2">
    <source>
        <dbReference type="EMBL" id="MET4581515.1"/>
    </source>
</evidence>
<feature type="transmembrane region" description="Helical" evidence="1">
    <location>
        <begin position="83"/>
        <end position="100"/>
    </location>
</feature>
<dbReference type="RefSeq" id="WP_354023683.1">
    <property type="nucleotide sequence ID" value="NZ_JBEPSJ010000001.1"/>
</dbReference>
<sequence>MRILFAVTRIAVAIAITAAVVAQLTTSIGFWQGRGLADVTSNVVSFFSFFTIESNVAAAVVLAVGAVMLLVRKGANDTTLYTVTRAAVVTYMVVTGIVYNLLLRGIELPQGSTVGWSNEILHAVAPVYLLLDWIFAPGRVPLGARRIRPILVFPIVWVVYTLVRGPLVVDAVYGNDFWYPYPFLNPNTSANGYLSVAFYVVLIAAVIGLVAAGVLWISRRKPRTRLMR</sequence>
<feature type="transmembrane region" description="Helical" evidence="1">
    <location>
        <begin position="120"/>
        <end position="138"/>
    </location>
</feature>
<keyword evidence="1" id="KW-1133">Transmembrane helix</keyword>
<keyword evidence="3" id="KW-1185">Reference proteome</keyword>
<dbReference type="EMBL" id="JBEPSJ010000001">
    <property type="protein sequence ID" value="MET4581515.1"/>
    <property type="molecule type" value="Genomic_DNA"/>
</dbReference>
<evidence type="ECO:0000313" key="3">
    <source>
        <dbReference type="Proteomes" id="UP001549257"/>
    </source>
</evidence>
<feature type="transmembrane region" description="Helical" evidence="1">
    <location>
        <begin position="46"/>
        <end position="71"/>
    </location>
</feature>
<feature type="transmembrane region" description="Helical" evidence="1">
    <location>
        <begin position="150"/>
        <end position="173"/>
    </location>
</feature>